<dbReference type="Proteomes" id="UP000059574">
    <property type="component" value="Chromosome"/>
</dbReference>
<dbReference type="InterPro" id="IPR001362">
    <property type="entry name" value="Glyco_hydro_32"/>
</dbReference>
<organism evidence="8 9">
    <name type="scientific">Arthrobacter alpinus</name>
    <dbReference type="NCBI Taxonomy" id="656366"/>
    <lineage>
        <taxon>Bacteria</taxon>
        <taxon>Bacillati</taxon>
        <taxon>Actinomycetota</taxon>
        <taxon>Actinomycetes</taxon>
        <taxon>Micrococcales</taxon>
        <taxon>Micrococcaceae</taxon>
        <taxon>Arthrobacter</taxon>
    </lineage>
</organism>
<evidence type="ECO:0000256" key="2">
    <source>
        <dbReference type="ARBA" id="ARBA00012758"/>
    </source>
</evidence>
<dbReference type="EC" id="3.2.1.26" evidence="2"/>
<dbReference type="InterPro" id="IPR013189">
    <property type="entry name" value="Glyco_hydro_32_C"/>
</dbReference>
<proteinExistence type="inferred from homology"/>
<evidence type="ECO:0000256" key="1">
    <source>
        <dbReference type="ARBA" id="ARBA00009902"/>
    </source>
</evidence>
<evidence type="ECO:0000256" key="4">
    <source>
        <dbReference type="ARBA" id="ARBA00023295"/>
    </source>
</evidence>
<name>A0A0S2LWC3_9MICC</name>
<dbReference type="SUPFAM" id="SSF49899">
    <property type="entry name" value="Concanavalin A-like lectins/glucanases"/>
    <property type="match status" value="1"/>
</dbReference>
<dbReference type="GO" id="GO:0005975">
    <property type="term" value="P:carbohydrate metabolic process"/>
    <property type="evidence" value="ECO:0007669"/>
    <property type="project" value="InterPro"/>
</dbReference>
<keyword evidence="3 5" id="KW-0378">Hydrolase</keyword>
<dbReference type="PANTHER" id="PTHR43101:SF1">
    <property type="entry name" value="BETA-FRUCTOSIDASE"/>
    <property type="match status" value="1"/>
</dbReference>
<evidence type="ECO:0000256" key="3">
    <source>
        <dbReference type="ARBA" id="ARBA00022801"/>
    </source>
</evidence>
<reference evidence="8 9" key="2">
    <citation type="journal article" date="2016" name="J. Biotechnol.">
        <title>Complete genome sequence of Arthrobacter alpinus ERGS4:06, a yellow pigmented bacterium tolerant to cold and radiations isolated from Sikkim Himalaya.</title>
        <authorList>
            <person name="Kumar R."/>
            <person name="Singh D."/>
            <person name="Swarnkar M.K."/>
            <person name="Singh A.K."/>
            <person name="Kumar S."/>
        </authorList>
    </citation>
    <scope>NUCLEOTIDE SEQUENCE [LARGE SCALE GENOMIC DNA]</scope>
    <source>
        <strain evidence="8 9">ERGS4:06</strain>
    </source>
</reference>
<evidence type="ECO:0000313" key="9">
    <source>
        <dbReference type="Proteomes" id="UP000059574"/>
    </source>
</evidence>
<feature type="domain" description="Glycosyl hydrolase family 32 C-terminal" evidence="7">
    <location>
        <begin position="378"/>
        <end position="406"/>
    </location>
</feature>
<evidence type="ECO:0000259" key="7">
    <source>
        <dbReference type="Pfam" id="PF08244"/>
    </source>
</evidence>
<dbReference type="Gene3D" id="2.60.120.560">
    <property type="entry name" value="Exo-inulinase, domain 1"/>
    <property type="match status" value="1"/>
</dbReference>
<evidence type="ECO:0000313" key="8">
    <source>
        <dbReference type="EMBL" id="ALO65451.1"/>
    </source>
</evidence>
<protein>
    <recommendedName>
        <fullName evidence="2">beta-fructofuranosidase</fullName>
        <ecNumber evidence="2">3.2.1.26</ecNumber>
    </recommendedName>
</protein>
<dbReference type="CDD" id="cd08996">
    <property type="entry name" value="GH32_FFase"/>
    <property type="match status" value="1"/>
</dbReference>
<dbReference type="InterPro" id="IPR051214">
    <property type="entry name" value="GH32_Enzymes"/>
</dbReference>
<reference evidence="9" key="1">
    <citation type="submission" date="2015-11" db="EMBL/GenBank/DDBJ databases">
        <authorList>
            <person name="Kumar R."/>
            <person name="Singh D."/>
            <person name="Swarnkar M.K."/>
            <person name="Singh A.K."/>
            <person name="Kumar S."/>
        </authorList>
    </citation>
    <scope>NUCLEOTIDE SEQUENCE [LARGE SCALE GENOMIC DNA]</scope>
    <source>
        <strain evidence="9">ERGS4:06</strain>
    </source>
</reference>
<dbReference type="PANTHER" id="PTHR43101">
    <property type="entry name" value="BETA-FRUCTOSIDASE"/>
    <property type="match status" value="1"/>
</dbReference>
<dbReference type="GO" id="GO:0004564">
    <property type="term" value="F:beta-fructofuranosidase activity"/>
    <property type="evidence" value="ECO:0007669"/>
    <property type="project" value="UniProtKB-EC"/>
</dbReference>
<dbReference type="SUPFAM" id="SSF75005">
    <property type="entry name" value="Arabinanase/levansucrase/invertase"/>
    <property type="match status" value="1"/>
</dbReference>
<feature type="domain" description="Glycosyl hydrolase family 32 N-terminal" evidence="6">
    <location>
        <begin position="17"/>
        <end position="322"/>
    </location>
</feature>
<dbReference type="Pfam" id="PF00251">
    <property type="entry name" value="Glyco_hydro_32N"/>
    <property type="match status" value="1"/>
</dbReference>
<dbReference type="AlphaFoldDB" id="A0A0S2LWC3"/>
<dbReference type="InterPro" id="IPR013148">
    <property type="entry name" value="Glyco_hydro_32_N"/>
</dbReference>
<dbReference type="InterPro" id="IPR013320">
    <property type="entry name" value="ConA-like_dom_sf"/>
</dbReference>
<keyword evidence="4 5" id="KW-0326">Glycosidase</keyword>
<evidence type="ECO:0000259" key="6">
    <source>
        <dbReference type="Pfam" id="PF00251"/>
    </source>
</evidence>
<gene>
    <name evidence="8" type="ORF">AS189_01735</name>
</gene>
<accession>A0A0S2LWC3</accession>
<dbReference type="SMART" id="SM00640">
    <property type="entry name" value="Glyco_32"/>
    <property type="match status" value="1"/>
</dbReference>
<dbReference type="InterPro" id="IPR023296">
    <property type="entry name" value="Glyco_hydro_beta-prop_sf"/>
</dbReference>
<dbReference type="PROSITE" id="PS00609">
    <property type="entry name" value="GLYCOSYL_HYDROL_F32"/>
    <property type="match status" value="1"/>
</dbReference>
<dbReference type="Gene3D" id="2.115.10.20">
    <property type="entry name" value="Glycosyl hydrolase domain, family 43"/>
    <property type="match status" value="1"/>
</dbReference>
<sequence>MSTTDPVFSDPAFPALHGRPDQGWINDPNGCIYVDGTYHVFFQLNPDAPIHGNIHWGHATSTDLVRWTQQPIALYPRKGAADAVGAWSGVIALDGDVPTAFYTGIAATEHESQVMTATSDRALIGWKQEQQGIAGMPDEANIGEVRDPFLFTFNGTQFAIQGAGYKDGTPVILLYRCHTLTDWEYLGPLVTGGSGIAQEWAPGEIWECPQLFEIDGQWVLMLSLWNRDDHGLDRVSYLTGELREGGAGLKFLPTGGGLIDAGPDFYAPQVVVGTADEPRTLMWGWSWEKSRNDADILASGWAGVLTYARVLSFSDGQLRSEPVAEVDTLRNGVISADTGSFTVPRSTRAFDVTADSAVELVLVDGEQERVVAAIAAGRILVDGSLVEVFADGGYAHTVRAYPTETSHFELRGAATVHGLAV</sequence>
<dbReference type="RefSeq" id="WP_062285898.1">
    <property type="nucleotide sequence ID" value="NZ_CP013200.1"/>
</dbReference>
<dbReference type="Pfam" id="PF08244">
    <property type="entry name" value="Glyco_hydro_32C"/>
    <property type="match status" value="1"/>
</dbReference>
<comment type="similarity">
    <text evidence="1 5">Belongs to the glycosyl hydrolase 32 family.</text>
</comment>
<evidence type="ECO:0000256" key="5">
    <source>
        <dbReference type="RuleBase" id="RU362110"/>
    </source>
</evidence>
<dbReference type="InterPro" id="IPR018053">
    <property type="entry name" value="Glyco_hydro_32_AS"/>
</dbReference>
<dbReference type="EMBL" id="CP013200">
    <property type="protein sequence ID" value="ALO65451.1"/>
    <property type="molecule type" value="Genomic_DNA"/>
</dbReference>